<feature type="domain" description="ATP-cone" evidence="4">
    <location>
        <begin position="7"/>
        <end position="87"/>
    </location>
</feature>
<evidence type="ECO:0000256" key="2">
    <source>
        <dbReference type="ARBA" id="ARBA00022840"/>
    </source>
</evidence>
<proteinExistence type="predicted"/>
<dbReference type="Pfam" id="PF03477">
    <property type="entry name" value="ATP-cone"/>
    <property type="match status" value="1"/>
</dbReference>
<keyword evidence="2 3" id="KW-0067">ATP-binding</keyword>
<evidence type="ECO:0000259" key="4">
    <source>
        <dbReference type="PROSITE" id="PS51161"/>
    </source>
</evidence>
<evidence type="ECO:0000256" key="1">
    <source>
        <dbReference type="ARBA" id="ARBA00022741"/>
    </source>
</evidence>
<dbReference type="STRING" id="1802519.A2961_02075"/>
<organism evidence="5 6">
    <name type="scientific">Candidatus Woesebacteria bacterium RIFCSPLOWO2_01_FULL_39_21</name>
    <dbReference type="NCBI Taxonomy" id="1802519"/>
    <lineage>
        <taxon>Bacteria</taxon>
        <taxon>Candidatus Woeseibacteriota</taxon>
    </lineage>
</organism>
<dbReference type="Proteomes" id="UP000177082">
    <property type="component" value="Unassembled WGS sequence"/>
</dbReference>
<evidence type="ECO:0000256" key="3">
    <source>
        <dbReference type="PROSITE-ProRule" id="PRU00492"/>
    </source>
</evidence>
<protein>
    <recommendedName>
        <fullName evidence="4">ATP-cone domain-containing protein</fullName>
    </recommendedName>
</protein>
<evidence type="ECO:0000313" key="6">
    <source>
        <dbReference type="Proteomes" id="UP000177082"/>
    </source>
</evidence>
<dbReference type="AlphaFoldDB" id="A0A1F8BGY2"/>
<evidence type="ECO:0000313" key="5">
    <source>
        <dbReference type="EMBL" id="OGM63314.1"/>
    </source>
</evidence>
<reference evidence="5 6" key="1">
    <citation type="journal article" date="2016" name="Nat. Commun.">
        <title>Thousands of microbial genomes shed light on interconnected biogeochemical processes in an aquifer system.</title>
        <authorList>
            <person name="Anantharaman K."/>
            <person name="Brown C.T."/>
            <person name="Hug L.A."/>
            <person name="Sharon I."/>
            <person name="Castelle C.J."/>
            <person name="Probst A.J."/>
            <person name="Thomas B.C."/>
            <person name="Singh A."/>
            <person name="Wilkins M.J."/>
            <person name="Karaoz U."/>
            <person name="Brodie E.L."/>
            <person name="Williams K.H."/>
            <person name="Hubbard S.S."/>
            <person name="Banfield J.F."/>
        </authorList>
    </citation>
    <scope>NUCLEOTIDE SEQUENCE [LARGE SCALE GENOMIC DNA]</scope>
</reference>
<dbReference type="GO" id="GO:0005524">
    <property type="term" value="F:ATP binding"/>
    <property type="evidence" value="ECO:0007669"/>
    <property type="project" value="UniProtKB-UniRule"/>
</dbReference>
<accession>A0A1F8BGY2</accession>
<dbReference type="InterPro" id="IPR005144">
    <property type="entry name" value="ATP-cone_dom"/>
</dbReference>
<comment type="caution">
    <text evidence="5">The sequence shown here is derived from an EMBL/GenBank/DDBJ whole genome shotgun (WGS) entry which is preliminary data.</text>
</comment>
<sequence length="87" mass="9720">MRKMEKKMVVKRDGTNEEFDRNKVFNSIVGATGTPEEAEKITSGIESWVNNSMEPIKTLDIRSRVAAALKGTNPTAAQLYETYEKPA</sequence>
<dbReference type="EMBL" id="MGHF01000018">
    <property type="protein sequence ID" value="OGM63314.1"/>
    <property type="molecule type" value="Genomic_DNA"/>
</dbReference>
<name>A0A1F8BGY2_9BACT</name>
<gene>
    <name evidence="5" type="ORF">A2961_02075</name>
</gene>
<dbReference type="PROSITE" id="PS51161">
    <property type="entry name" value="ATP_CONE"/>
    <property type="match status" value="1"/>
</dbReference>
<keyword evidence="1 3" id="KW-0547">Nucleotide-binding</keyword>